<feature type="domain" description="Exoribonuclease phosphorolytic" evidence="4">
    <location>
        <begin position="30"/>
        <end position="163"/>
    </location>
</feature>
<protein>
    <submittedName>
        <fullName evidence="6">Exosome complex protein Rrp42</fullName>
    </submittedName>
    <submittedName>
        <fullName evidence="7">RNA-binding protein</fullName>
    </submittedName>
</protein>
<organism evidence="7">
    <name type="scientific">Nanobsidianus stetteri</name>
    <dbReference type="NCBI Taxonomy" id="1294122"/>
    <lineage>
        <taxon>Archaea</taxon>
        <taxon>Nanobdellota</taxon>
        <taxon>Candidatus Nanoarchaeia</taxon>
        <taxon>Nanoarchaeales</taxon>
        <taxon>Nanopusillaceae</taxon>
        <taxon>Candidatus Nanobsidianus</taxon>
    </lineage>
</organism>
<evidence type="ECO:0000313" key="6">
    <source>
        <dbReference type="EMBL" id="MCC5447292.1"/>
    </source>
</evidence>
<dbReference type="AlphaFoldDB" id="A0A2T9WL61"/>
<dbReference type="GO" id="GO:0000177">
    <property type="term" value="C:cytoplasmic exosome (RNase complex)"/>
    <property type="evidence" value="ECO:0007669"/>
    <property type="project" value="TreeGrafter"/>
</dbReference>
<dbReference type="EMBL" id="QEFP01000008">
    <property type="protein sequence ID" value="PVU68552.1"/>
    <property type="molecule type" value="Genomic_DNA"/>
</dbReference>
<keyword evidence="2" id="KW-0963">Cytoplasm</keyword>
<dbReference type="SUPFAM" id="SSF54211">
    <property type="entry name" value="Ribosomal protein S5 domain 2-like"/>
    <property type="match status" value="1"/>
</dbReference>
<dbReference type="SUPFAM" id="SSF55666">
    <property type="entry name" value="Ribonuclease PH domain 2-like"/>
    <property type="match status" value="1"/>
</dbReference>
<gene>
    <name evidence="6" type="ORF">DDW03_002655</name>
    <name evidence="7" type="ORF">DDW03_02045</name>
</gene>
<accession>A0A2T9WL61</accession>
<reference evidence="6" key="2">
    <citation type="submission" date="2017-05" db="EMBL/GenBank/DDBJ databases">
        <authorList>
            <person name="Munson-Mcgee J.H."/>
        </authorList>
    </citation>
    <scope>NUCLEOTIDE SEQUENCE</scope>
    <source>
        <strain evidence="6">SCGC AB-777_F03</strain>
    </source>
</reference>
<feature type="domain" description="Exoribonuclease phosphorolytic" evidence="5">
    <location>
        <begin position="190"/>
        <end position="251"/>
    </location>
</feature>
<comment type="caution">
    <text evidence="7">The sequence shown here is derived from an EMBL/GenBank/DDBJ whole genome shotgun (WGS) entry which is preliminary data.</text>
</comment>
<dbReference type="PANTHER" id="PTHR11097:SF8">
    <property type="entry name" value="EXOSOME COMPLEX COMPONENT RRP42"/>
    <property type="match status" value="1"/>
</dbReference>
<dbReference type="InterPro" id="IPR036345">
    <property type="entry name" value="ExoRNase_PH_dom2_sf"/>
</dbReference>
<evidence type="ECO:0000256" key="3">
    <source>
        <dbReference type="ARBA" id="ARBA00022835"/>
    </source>
</evidence>
<reference evidence="7" key="1">
    <citation type="journal article" date="2015" name="Appl. Environ. Microbiol.">
        <title>Nanoarchaeota, Their Sulfolobales Host, and Nanoarchaeota Virus Distribution across Yellowstone National Park Hot Springs.</title>
        <authorList>
            <person name="Munson-McGee J.H."/>
            <person name="Field E.K."/>
            <person name="Bateson M."/>
            <person name="Rooney C."/>
            <person name="Stepanauskas R."/>
            <person name="Young M.J."/>
        </authorList>
    </citation>
    <scope>NUCLEOTIDE SEQUENCE [LARGE SCALE GENOMIC DNA]</scope>
    <source>
        <strain evidence="7">SCGC AB-777_F03</strain>
    </source>
</reference>
<dbReference type="EMBL" id="QEFP02000019">
    <property type="protein sequence ID" value="MCC5447292.1"/>
    <property type="molecule type" value="Genomic_DNA"/>
</dbReference>
<comment type="subcellular location">
    <subcellularLocation>
        <location evidence="1">Cytoplasm</location>
    </subcellularLocation>
</comment>
<dbReference type="InterPro" id="IPR015847">
    <property type="entry name" value="ExoRNase_PH_dom2"/>
</dbReference>
<dbReference type="InterPro" id="IPR027408">
    <property type="entry name" value="PNPase/RNase_PH_dom_sf"/>
</dbReference>
<evidence type="ECO:0000256" key="1">
    <source>
        <dbReference type="ARBA" id="ARBA00004496"/>
    </source>
</evidence>
<sequence length="263" mass="30162">MDIDFEENITDYIRKIIKENYRIDKRSLLEYRDIKIIKNYIKNAEGSCYLELGKTKVLAGVKLEIAEPFQDNEDSGILVTTVNLSPVSDINVDLGPSEESIEYSRVVDRILRESRFINDKELVIEPGKYVWSVLLDIYVLNNDGNIIDASTLASVCALMNTYFPELIKENGEYKVNPKNKTNKKLPLNRNIPVMVSFAKIDDKFIVDPNKYEEEAADMIIHIGLSDKINALQTRKSGPISLEEFNNLLSEAEKFKDYLLKKIQ</sequence>
<proteinExistence type="predicted"/>
<reference evidence="6" key="4">
    <citation type="submission" date="2021-11" db="EMBL/GenBank/DDBJ databases">
        <authorList>
            <person name="Munson-Mcgee J."/>
            <person name="Field E."/>
            <person name="Bateson M."/>
            <person name="Rooney C."/>
            <person name="Stepanauskas R."/>
            <person name="Young M."/>
        </authorList>
    </citation>
    <scope>NUCLEOTIDE SEQUENCE</scope>
    <source>
        <strain evidence="6">SCGC AB-777_F03</strain>
    </source>
</reference>
<dbReference type="InterPro" id="IPR001247">
    <property type="entry name" value="ExoRNase_PH_dom1"/>
</dbReference>
<reference evidence="7" key="3">
    <citation type="submission" date="2017-05" db="EMBL/GenBank/DDBJ databases">
        <authorList>
            <person name="Song R."/>
            <person name="Chenine A.L."/>
            <person name="Ruprecht R.M."/>
        </authorList>
    </citation>
    <scope>NUCLEOTIDE SEQUENCE</scope>
    <source>
        <strain evidence="7">SCGC AB-777_F03</strain>
    </source>
</reference>
<keyword evidence="3" id="KW-0271">Exosome</keyword>
<dbReference type="Proteomes" id="UP000245509">
    <property type="component" value="Unassembled WGS sequence"/>
</dbReference>
<dbReference type="Pfam" id="PF01138">
    <property type="entry name" value="RNase_PH"/>
    <property type="match status" value="1"/>
</dbReference>
<dbReference type="RefSeq" id="WP_228615515.1">
    <property type="nucleotide sequence ID" value="NZ_QEFP02000019.1"/>
</dbReference>
<dbReference type="GO" id="GO:0016075">
    <property type="term" value="P:rRNA catabolic process"/>
    <property type="evidence" value="ECO:0007669"/>
    <property type="project" value="TreeGrafter"/>
</dbReference>
<name>A0A2T9WL61_NANST</name>
<evidence type="ECO:0000259" key="4">
    <source>
        <dbReference type="Pfam" id="PF01138"/>
    </source>
</evidence>
<dbReference type="PANTHER" id="PTHR11097">
    <property type="entry name" value="EXOSOME COMPLEX EXONUCLEASE RIBOSOMAL RNA PROCESSING PROTEIN"/>
    <property type="match status" value="1"/>
</dbReference>
<dbReference type="InterPro" id="IPR050590">
    <property type="entry name" value="Exosome_comp_Rrp42_subfam"/>
</dbReference>
<dbReference type="GO" id="GO:0035925">
    <property type="term" value="F:mRNA 3'-UTR AU-rich region binding"/>
    <property type="evidence" value="ECO:0007669"/>
    <property type="project" value="TreeGrafter"/>
</dbReference>
<dbReference type="InterPro" id="IPR020568">
    <property type="entry name" value="Ribosomal_Su5_D2-typ_SF"/>
</dbReference>
<dbReference type="Pfam" id="PF03725">
    <property type="entry name" value="RNase_PH_C"/>
    <property type="match status" value="1"/>
</dbReference>
<evidence type="ECO:0000313" key="7">
    <source>
        <dbReference type="EMBL" id="PVU68552.1"/>
    </source>
</evidence>
<evidence type="ECO:0000256" key="2">
    <source>
        <dbReference type="ARBA" id="ARBA00022490"/>
    </source>
</evidence>
<evidence type="ECO:0000259" key="5">
    <source>
        <dbReference type="Pfam" id="PF03725"/>
    </source>
</evidence>
<dbReference type="Gene3D" id="3.30.230.70">
    <property type="entry name" value="GHMP Kinase, N-terminal domain"/>
    <property type="match status" value="1"/>
</dbReference>